<sequence>MSRPIRYSLPQRPAVVSVVAIAAWYFGRENPNFANIFGGTANLDKWANIIARVHVAEASAMFLYALYRGADLVTSIKWTFTQLVIGFPTYFHFKKVNHSLIP</sequence>
<protein>
    <submittedName>
        <fullName evidence="1">Uncharacterized protein</fullName>
    </submittedName>
</protein>
<dbReference type="AlphaFoldDB" id="A0A077RB55"/>
<proteinExistence type="predicted"/>
<accession>A0A077RB55</accession>
<reference evidence="1" key="1">
    <citation type="journal article" date="2014" name="Genome Biol. Evol.">
        <title>Gene Loss Rather Than Gene Gain Is Associated with a Host Jump from Monocots to Dicots in the Smut Fungus Melanopsichium pennsylvanicum.</title>
        <authorList>
            <person name="Sharma R."/>
            <person name="Mishra B."/>
            <person name="Runge F."/>
            <person name="Thines M."/>
        </authorList>
    </citation>
    <scope>NUCLEOTIDE SEQUENCE</scope>
    <source>
        <strain evidence="1">4</strain>
    </source>
</reference>
<dbReference type="EMBL" id="HG529692">
    <property type="protein sequence ID" value="CDI56542.1"/>
    <property type="molecule type" value="Genomic_DNA"/>
</dbReference>
<organism evidence="1">
    <name type="scientific">Melanopsichium pennsylvanicum 4</name>
    <dbReference type="NCBI Taxonomy" id="1398559"/>
    <lineage>
        <taxon>Eukaryota</taxon>
        <taxon>Fungi</taxon>
        <taxon>Dikarya</taxon>
        <taxon>Basidiomycota</taxon>
        <taxon>Ustilaginomycotina</taxon>
        <taxon>Ustilaginomycetes</taxon>
        <taxon>Ustilaginales</taxon>
        <taxon>Ustilaginaceae</taxon>
        <taxon>Melanopsichium</taxon>
    </lineage>
</organism>
<evidence type="ECO:0000313" key="1">
    <source>
        <dbReference type="EMBL" id="CDI56542.1"/>
    </source>
</evidence>
<name>A0A077RB55_9BASI</name>